<evidence type="ECO:0000313" key="3">
    <source>
        <dbReference type="Proteomes" id="UP000014062"/>
    </source>
</evidence>
<feature type="compositionally biased region" description="Polar residues" evidence="1">
    <location>
        <begin position="38"/>
        <end position="52"/>
    </location>
</feature>
<name>A0A7U9DXZ5_STRLI</name>
<evidence type="ECO:0000313" key="2">
    <source>
        <dbReference type="EMBL" id="EOY50525.1"/>
    </source>
</evidence>
<gene>
    <name evidence="2" type="ORF">SLI_5817</name>
</gene>
<organism evidence="2 3">
    <name type="scientific">Streptomyces lividans 1326</name>
    <dbReference type="NCBI Taxonomy" id="1200984"/>
    <lineage>
        <taxon>Bacteria</taxon>
        <taxon>Bacillati</taxon>
        <taxon>Actinomycetota</taxon>
        <taxon>Actinomycetes</taxon>
        <taxon>Kitasatosporales</taxon>
        <taxon>Streptomycetaceae</taxon>
        <taxon>Streptomyces</taxon>
    </lineage>
</organism>
<dbReference type="EMBL" id="CM001889">
    <property type="protein sequence ID" value="EOY50525.1"/>
    <property type="molecule type" value="Genomic_DNA"/>
</dbReference>
<feature type="region of interest" description="Disordered" evidence="1">
    <location>
        <begin position="33"/>
        <end position="52"/>
    </location>
</feature>
<sequence>MPLCLRTHSVSHRVRATAEYVLDHGAVLAFQHGDQRSSKQWNAGVTRDVSPT</sequence>
<protein>
    <submittedName>
        <fullName evidence="2">Uncharacterized protein</fullName>
    </submittedName>
</protein>
<reference evidence="3" key="1">
    <citation type="journal article" date="2013" name="Genome Biol. Evol.">
        <title>The genome sequence of Streptomyces lividans 66 reveals a novel tRNA-dependent peptide biosynthetic system within a metal-related genomic island.</title>
        <authorList>
            <person name="Cruz-Morales P."/>
            <person name="Vijgenboom E."/>
            <person name="Iruegas-Bocardo F."/>
            <person name="Girard G."/>
            <person name="Yanez-Guerra L.A."/>
            <person name="Ramos-Aboites H.E."/>
            <person name="Pernodet J.L."/>
            <person name="Anne J."/>
            <person name="van Wezel G.P."/>
            <person name="Barona-Gomez F."/>
        </authorList>
    </citation>
    <scope>NUCLEOTIDE SEQUENCE [LARGE SCALE GENOMIC DNA]</scope>
    <source>
        <strain evidence="3">1326</strain>
    </source>
</reference>
<evidence type="ECO:0000256" key="1">
    <source>
        <dbReference type="SAM" id="MobiDB-lite"/>
    </source>
</evidence>
<dbReference type="Proteomes" id="UP000014062">
    <property type="component" value="Chromosome"/>
</dbReference>
<accession>A0A7U9DXZ5</accession>
<dbReference type="AlphaFoldDB" id="A0A7U9DXZ5"/>
<proteinExistence type="predicted"/>